<keyword evidence="1" id="KW-0812">Transmembrane</keyword>
<dbReference type="KEGG" id="adg:Adeg_0768"/>
<reference evidence="2 3" key="1">
    <citation type="submission" date="2009-10" db="EMBL/GenBank/DDBJ databases">
        <title>Complete sequence of chromosome of Ammonifex degensii KC4.</title>
        <authorList>
            <consortium name="US DOE Joint Genome Institute"/>
            <person name="Kerfeld C."/>
            <person name="Goodner B."/>
            <person name="Huber H."/>
            <person name="Stetter K."/>
            <person name="Lucas S."/>
            <person name="Copeland A."/>
            <person name="Lapidus A."/>
            <person name="Glavina del Rio T."/>
            <person name="Dalin E."/>
            <person name="Tice H."/>
            <person name="Bruce D."/>
            <person name="Goodwin L."/>
            <person name="Pitluck S."/>
            <person name="Saunders E."/>
            <person name="Brettin T."/>
            <person name="Detter J.C."/>
            <person name="Han C."/>
            <person name="Larimer F."/>
            <person name="Land M."/>
            <person name="Hauser L."/>
            <person name="Kyrpides N."/>
            <person name="Ovchinnikova G."/>
            <person name="Richardson P."/>
        </authorList>
    </citation>
    <scope>NUCLEOTIDE SEQUENCE [LARGE SCALE GENOMIC DNA]</scope>
    <source>
        <strain evidence="3">DSM 10501 / KC4</strain>
    </source>
</reference>
<proteinExistence type="predicted"/>
<dbReference type="InterPro" id="IPR007047">
    <property type="entry name" value="Flp_Fap"/>
</dbReference>
<keyword evidence="3" id="KW-1185">Reference proteome</keyword>
<keyword evidence="1" id="KW-0472">Membrane</keyword>
<dbReference type="RefSeq" id="WP_015738791.1">
    <property type="nucleotide sequence ID" value="NC_013385.1"/>
</dbReference>
<sequence>MLEKVKGALARFVAVLKSEEGQGLSEYGLILALVAIAVILALTALGIVIKNKFKHVAETINNANSTY</sequence>
<feature type="transmembrane region" description="Helical" evidence="1">
    <location>
        <begin position="27"/>
        <end position="49"/>
    </location>
</feature>
<dbReference type="HOGENOM" id="CLU_171854_8_1_9"/>
<evidence type="ECO:0000313" key="3">
    <source>
        <dbReference type="Proteomes" id="UP000002620"/>
    </source>
</evidence>
<dbReference type="STRING" id="429009.Adeg_0768"/>
<evidence type="ECO:0000256" key="1">
    <source>
        <dbReference type="SAM" id="Phobius"/>
    </source>
</evidence>
<dbReference type="Pfam" id="PF04964">
    <property type="entry name" value="Flp_Fap"/>
    <property type="match status" value="1"/>
</dbReference>
<keyword evidence="1" id="KW-1133">Transmembrane helix</keyword>
<organism evidence="2 3">
    <name type="scientific">Ammonifex degensii (strain DSM 10501 / KC4)</name>
    <dbReference type="NCBI Taxonomy" id="429009"/>
    <lineage>
        <taxon>Bacteria</taxon>
        <taxon>Bacillati</taxon>
        <taxon>Bacillota</taxon>
        <taxon>Clostridia</taxon>
        <taxon>Thermoanaerobacterales</taxon>
        <taxon>Thermoanaerobacteraceae</taxon>
        <taxon>Ammonifex</taxon>
    </lineage>
</organism>
<dbReference type="AlphaFoldDB" id="C9RCD6"/>
<gene>
    <name evidence="2" type="ordered locus">Adeg_0768</name>
</gene>
<protein>
    <submittedName>
        <fullName evidence="2">Flp/Fap pilin component</fullName>
    </submittedName>
</protein>
<evidence type="ECO:0000313" key="2">
    <source>
        <dbReference type="EMBL" id="ACX51913.1"/>
    </source>
</evidence>
<dbReference type="eggNOG" id="COG3847">
    <property type="taxonomic scope" value="Bacteria"/>
</dbReference>
<accession>C9RCD6</accession>
<dbReference type="EMBL" id="CP001785">
    <property type="protein sequence ID" value="ACX51913.1"/>
    <property type="molecule type" value="Genomic_DNA"/>
</dbReference>
<dbReference type="Proteomes" id="UP000002620">
    <property type="component" value="Chromosome"/>
</dbReference>
<name>C9RCD6_AMMDK</name>